<feature type="domain" description="HTH cro/C1-type" evidence="5">
    <location>
        <begin position="11"/>
        <end position="54"/>
    </location>
</feature>
<dbReference type="SUPFAM" id="SSF47413">
    <property type="entry name" value="lambda repressor-like DNA-binding domains"/>
    <property type="match status" value="1"/>
</dbReference>
<evidence type="ECO:0000256" key="3">
    <source>
        <dbReference type="ARBA" id="ARBA00023163"/>
    </source>
</evidence>
<dbReference type="InterPro" id="IPR000843">
    <property type="entry name" value="HTH_LacI"/>
</dbReference>
<dbReference type="Pfam" id="PF00356">
    <property type="entry name" value="LacI"/>
    <property type="match status" value="1"/>
</dbReference>
<dbReference type="Pfam" id="PF13377">
    <property type="entry name" value="Peripla_BP_3"/>
    <property type="match status" value="1"/>
</dbReference>
<dbReference type="InterPro" id="IPR046335">
    <property type="entry name" value="LacI/GalR-like_sensor"/>
</dbReference>
<dbReference type="CDD" id="cd01392">
    <property type="entry name" value="HTH_LacI"/>
    <property type="match status" value="1"/>
</dbReference>
<dbReference type="InterPro" id="IPR010982">
    <property type="entry name" value="Lambda_DNA-bd_dom_sf"/>
</dbReference>
<evidence type="ECO:0000313" key="6">
    <source>
        <dbReference type="EMBL" id="MCC3266850.1"/>
    </source>
</evidence>
<reference evidence="6" key="1">
    <citation type="submission" date="2021-10" db="EMBL/GenBank/DDBJ databases">
        <title>Novel species in genus Arthrobacter.</title>
        <authorList>
            <person name="Liu Y."/>
        </authorList>
    </citation>
    <scope>NUCLEOTIDE SEQUENCE</scope>
    <source>
        <strain evidence="6">Zg-Y786</strain>
    </source>
</reference>
<dbReference type="PANTHER" id="PTHR30146:SF153">
    <property type="entry name" value="LACTOSE OPERON REPRESSOR"/>
    <property type="match status" value="1"/>
</dbReference>
<accession>A0ABS8GJW8</accession>
<keyword evidence="7" id="KW-1185">Reference proteome</keyword>
<dbReference type="SMART" id="SM00354">
    <property type="entry name" value="HTH_LACI"/>
    <property type="match status" value="1"/>
</dbReference>
<dbReference type="Gene3D" id="3.40.50.2300">
    <property type="match status" value="2"/>
</dbReference>
<dbReference type="PROSITE" id="PS50932">
    <property type="entry name" value="HTH_LACI_2"/>
    <property type="match status" value="1"/>
</dbReference>
<dbReference type="PROSITE" id="PS50943">
    <property type="entry name" value="HTH_CROC1"/>
    <property type="match status" value="1"/>
</dbReference>
<proteinExistence type="predicted"/>
<dbReference type="GO" id="GO:0003677">
    <property type="term" value="F:DNA binding"/>
    <property type="evidence" value="ECO:0007669"/>
    <property type="project" value="UniProtKB-KW"/>
</dbReference>
<organism evidence="6 7">
    <name type="scientific">Arthrobacter gengyunqii</name>
    <dbReference type="NCBI Taxonomy" id="2886940"/>
    <lineage>
        <taxon>Bacteria</taxon>
        <taxon>Bacillati</taxon>
        <taxon>Actinomycetota</taxon>
        <taxon>Actinomycetes</taxon>
        <taxon>Micrococcales</taxon>
        <taxon>Micrococcaceae</taxon>
        <taxon>Arthrobacter</taxon>
    </lineage>
</organism>
<dbReference type="PROSITE" id="PS00356">
    <property type="entry name" value="HTH_LACI_1"/>
    <property type="match status" value="1"/>
</dbReference>
<keyword evidence="2 6" id="KW-0238">DNA-binding</keyword>
<dbReference type="PANTHER" id="PTHR30146">
    <property type="entry name" value="LACI-RELATED TRANSCRIPTIONAL REPRESSOR"/>
    <property type="match status" value="1"/>
</dbReference>
<name>A0ABS8GJW8_9MICC</name>
<dbReference type="Proteomes" id="UP001139168">
    <property type="component" value="Unassembled WGS sequence"/>
</dbReference>
<dbReference type="InterPro" id="IPR001387">
    <property type="entry name" value="Cro/C1-type_HTH"/>
</dbReference>
<dbReference type="Gene3D" id="1.10.260.40">
    <property type="entry name" value="lambda repressor-like DNA-binding domains"/>
    <property type="match status" value="1"/>
</dbReference>
<sequence length="349" mass="37489">MSASTPATRVTLADLASEAGVSLSTISKVLNGRSDVSRSTRSKVETLLDEHGYQRRTSRAPSSRLLELVFHELESAWALEIIRGVENVARENGLSVVLTESGTRHAPGPEWVEGVIARQPAGVVLVFADLPQDCRRQLESRSIPFAIIDPAGDPTPDVPSVGSANWAGGMMATRHLIDLGHTRIAAITGPEDVMCSLARIDGYRSALNAAGLPYDRGLIRYGNFHVDGGRDHALELLSKPDRPTAIFAGSDIQALGVLDAARQLGISVPDELSIVGYDDLQVARWSSPALTTVHQPLIEMAEEAARMVLLLRDGQRPNNLRLDLATSLVVRQSTGPAPKVLRPLTAQGN</sequence>
<evidence type="ECO:0000256" key="2">
    <source>
        <dbReference type="ARBA" id="ARBA00023125"/>
    </source>
</evidence>
<comment type="caution">
    <text evidence="6">The sequence shown here is derived from an EMBL/GenBank/DDBJ whole genome shotgun (WGS) entry which is preliminary data.</text>
</comment>
<dbReference type="EMBL" id="JAJFZQ010000006">
    <property type="protein sequence ID" value="MCC3266850.1"/>
    <property type="molecule type" value="Genomic_DNA"/>
</dbReference>
<dbReference type="SUPFAM" id="SSF53822">
    <property type="entry name" value="Periplasmic binding protein-like I"/>
    <property type="match status" value="1"/>
</dbReference>
<keyword evidence="1" id="KW-0805">Transcription regulation</keyword>
<feature type="domain" description="HTH lacI-type" evidence="4">
    <location>
        <begin position="10"/>
        <end position="64"/>
    </location>
</feature>
<evidence type="ECO:0000313" key="7">
    <source>
        <dbReference type="Proteomes" id="UP001139168"/>
    </source>
</evidence>
<dbReference type="RefSeq" id="WP_227891655.1">
    <property type="nucleotide sequence ID" value="NZ_JAJFZQ010000006.1"/>
</dbReference>
<keyword evidence="3" id="KW-0804">Transcription</keyword>
<dbReference type="CDD" id="cd06296">
    <property type="entry name" value="PBP1_CatR-like"/>
    <property type="match status" value="1"/>
</dbReference>
<evidence type="ECO:0000256" key="1">
    <source>
        <dbReference type="ARBA" id="ARBA00023015"/>
    </source>
</evidence>
<gene>
    <name evidence="6" type="ORF">LJ752_12465</name>
</gene>
<protein>
    <submittedName>
        <fullName evidence="6">LacI family DNA-binding transcriptional regulator</fullName>
    </submittedName>
</protein>
<dbReference type="InterPro" id="IPR028082">
    <property type="entry name" value="Peripla_BP_I"/>
</dbReference>
<evidence type="ECO:0000259" key="4">
    <source>
        <dbReference type="PROSITE" id="PS50932"/>
    </source>
</evidence>
<evidence type="ECO:0000259" key="5">
    <source>
        <dbReference type="PROSITE" id="PS50943"/>
    </source>
</evidence>